<proteinExistence type="predicted"/>
<protein>
    <submittedName>
        <fullName evidence="1">Uncharacterized protein</fullName>
    </submittedName>
</protein>
<dbReference type="EMBL" id="CP113797">
    <property type="protein sequence ID" value="WAL59704.1"/>
    <property type="molecule type" value="Genomic_DNA"/>
</dbReference>
<evidence type="ECO:0000313" key="2">
    <source>
        <dbReference type="Proteomes" id="UP001163152"/>
    </source>
</evidence>
<dbReference type="KEGG" id="tsin:OXH18_21410"/>
<keyword evidence="2" id="KW-1185">Reference proteome</keyword>
<dbReference type="AlphaFoldDB" id="A0A9E9C6W3"/>
<dbReference type="RefSeq" id="WP_268609498.1">
    <property type="nucleotide sequence ID" value="NZ_CP113797.1"/>
</dbReference>
<name>A0A9E9C6W3_9CYAN</name>
<gene>
    <name evidence="1" type="ORF">OXH18_21410</name>
</gene>
<dbReference type="Proteomes" id="UP001163152">
    <property type="component" value="Chromosome"/>
</dbReference>
<evidence type="ECO:0000313" key="1">
    <source>
        <dbReference type="EMBL" id="WAL59704.1"/>
    </source>
</evidence>
<sequence length="74" mass="8388">MTSRNNDRNPGKLSPRELQDLADELEGLILAGAINGDRGLQEYLRSLGLEAVVEEMTTIIRTRRLTYRPLQSDF</sequence>
<organism evidence="1 2">
    <name type="scientific">Thermocoleostomius sinensis A174</name>
    <dbReference type="NCBI Taxonomy" id="2016057"/>
    <lineage>
        <taxon>Bacteria</taxon>
        <taxon>Bacillati</taxon>
        <taxon>Cyanobacteriota</taxon>
        <taxon>Cyanophyceae</taxon>
        <taxon>Oculatellales</taxon>
        <taxon>Oculatellaceae</taxon>
        <taxon>Thermocoleostomius</taxon>
    </lineage>
</organism>
<reference evidence="1" key="1">
    <citation type="submission" date="2022-12" db="EMBL/GenBank/DDBJ databases">
        <title>Polyphasic identification of a Novel Hot-Spring Cyanobacterium Ocullathermofonsia sinensis gen nov. sp. nov. and Genomic Insights on its Adaptations to the Thermal Habitat.</title>
        <authorList>
            <person name="Daroch M."/>
            <person name="Tang J."/>
            <person name="Jiang Y."/>
        </authorList>
    </citation>
    <scope>NUCLEOTIDE SEQUENCE</scope>
    <source>
        <strain evidence="1">PKUAC-SCTA174</strain>
    </source>
</reference>
<accession>A0A9E9C6W3</accession>